<feature type="compositionally biased region" description="Low complexity" evidence="6">
    <location>
        <begin position="21"/>
        <end position="40"/>
    </location>
</feature>
<comment type="similarity">
    <text evidence="4 5">Belongs to the cytochrome b5 family.</text>
</comment>
<dbReference type="AlphaFoldDB" id="A0AB34J4P3"/>
<keyword evidence="3 5" id="KW-0408">Iron</keyword>
<proteinExistence type="inferred from homology"/>
<keyword evidence="2 5" id="KW-0479">Metal-binding</keyword>
<dbReference type="PANTHER" id="PTHR19359">
    <property type="entry name" value="CYTOCHROME B5"/>
    <property type="match status" value="1"/>
</dbReference>
<feature type="region of interest" description="Disordered" evidence="6">
    <location>
        <begin position="21"/>
        <end position="51"/>
    </location>
</feature>
<dbReference type="PROSITE" id="PS00191">
    <property type="entry name" value="CYTOCHROME_B5_1"/>
    <property type="match status" value="1"/>
</dbReference>
<accession>A0AB34J4P3</accession>
<dbReference type="Gene3D" id="3.10.120.10">
    <property type="entry name" value="Cytochrome b5-like heme/steroid binding domain"/>
    <property type="match status" value="1"/>
</dbReference>
<evidence type="ECO:0000256" key="4">
    <source>
        <dbReference type="ARBA" id="ARBA00038168"/>
    </source>
</evidence>
<dbReference type="GO" id="GO:0020037">
    <property type="term" value="F:heme binding"/>
    <property type="evidence" value="ECO:0007669"/>
    <property type="project" value="UniProtKB-UniRule"/>
</dbReference>
<dbReference type="PROSITE" id="PS50255">
    <property type="entry name" value="CYTOCHROME_B5_2"/>
    <property type="match status" value="1"/>
</dbReference>
<dbReference type="InterPro" id="IPR036400">
    <property type="entry name" value="Cyt_B5-like_heme/steroid_sf"/>
</dbReference>
<evidence type="ECO:0000313" key="8">
    <source>
        <dbReference type="EMBL" id="KAL1512352.1"/>
    </source>
</evidence>
<dbReference type="InterPro" id="IPR018506">
    <property type="entry name" value="Cyt_B5_heme-BS"/>
</dbReference>
<evidence type="ECO:0000256" key="3">
    <source>
        <dbReference type="ARBA" id="ARBA00023004"/>
    </source>
</evidence>
<dbReference type="GO" id="GO:0016020">
    <property type="term" value="C:membrane"/>
    <property type="evidence" value="ECO:0007669"/>
    <property type="project" value="TreeGrafter"/>
</dbReference>
<dbReference type="SMART" id="SM01117">
    <property type="entry name" value="Cyt-b5"/>
    <property type="match status" value="1"/>
</dbReference>
<name>A0AB34J4P3_PRYPA</name>
<dbReference type="EMBL" id="JBGBPQ010000013">
    <property type="protein sequence ID" value="KAL1512352.1"/>
    <property type="molecule type" value="Genomic_DNA"/>
</dbReference>
<evidence type="ECO:0000256" key="1">
    <source>
        <dbReference type="ARBA" id="ARBA00022617"/>
    </source>
</evidence>
<sequence length="155" mass="16911">MQPEAYCAACEHAFHGVLSAPHAAAPSPASSSKEPSQPAAASPPPRSYPGVVVTPAAQQTEGVTRNDYLGRPQRYFAAAEIARHNTPMDCWLVAHGKVYDVTSFLKLHPAGEFSIVRHAGKDASEDFDFHHKEAQKMWSPYFLGYVLKDETCVIS</sequence>
<evidence type="ECO:0000256" key="5">
    <source>
        <dbReference type="RuleBase" id="RU362121"/>
    </source>
</evidence>
<dbReference type="PRINTS" id="PR00363">
    <property type="entry name" value="CYTOCHROMEB5"/>
</dbReference>
<gene>
    <name evidence="8" type="ORF">AB1Y20_005612</name>
</gene>
<dbReference type="Proteomes" id="UP001515480">
    <property type="component" value="Unassembled WGS sequence"/>
</dbReference>
<evidence type="ECO:0000259" key="7">
    <source>
        <dbReference type="PROSITE" id="PS50255"/>
    </source>
</evidence>
<dbReference type="Pfam" id="PF00173">
    <property type="entry name" value="Cyt-b5"/>
    <property type="match status" value="1"/>
</dbReference>
<dbReference type="GO" id="GO:0046872">
    <property type="term" value="F:metal ion binding"/>
    <property type="evidence" value="ECO:0007669"/>
    <property type="project" value="UniProtKB-UniRule"/>
</dbReference>
<protein>
    <recommendedName>
        <fullName evidence="7">Cytochrome b5 heme-binding domain-containing protein</fullName>
    </recommendedName>
</protein>
<evidence type="ECO:0000256" key="6">
    <source>
        <dbReference type="SAM" id="MobiDB-lite"/>
    </source>
</evidence>
<reference evidence="8 9" key="1">
    <citation type="journal article" date="2024" name="Science">
        <title>Giant polyketide synthase enzymes in the biosynthesis of giant marine polyether toxins.</title>
        <authorList>
            <person name="Fallon T.R."/>
            <person name="Shende V.V."/>
            <person name="Wierzbicki I.H."/>
            <person name="Pendleton A.L."/>
            <person name="Watervoot N.F."/>
            <person name="Auber R.P."/>
            <person name="Gonzalez D.J."/>
            <person name="Wisecaver J.H."/>
            <person name="Moore B.S."/>
        </authorList>
    </citation>
    <scope>NUCLEOTIDE SEQUENCE [LARGE SCALE GENOMIC DNA]</scope>
    <source>
        <strain evidence="8 9">12B1</strain>
    </source>
</reference>
<dbReference type="InterPro" id="IPR050668">
    <property type="entry name" value="Cytochrome_b5"/>
</dbReference>
<keyword evidence="1 5" id="KW-0349">Heme</keyword>
<keyword evidence="9" id="KW-1185">Reference proteome</keyword>
<dbReference type="SUPFAM" id="SSF55856">
    <property type="entry name" value="Cytochrome b5-like heme/steroid binding domain"/>
    <property type="match status" value="1"/>
</dbReference>
<evidence type="ECO:0000313" key="9">
    <source>
        <dbReference type="Proteomes" id="UP001515480"/>
    </source>
</evidence>
<feature type="domain" description="Cytochrome b5 heme-binding" evidence="7">
    <location>
        <begin position="73"/>
        <end position="147"/>
    </location>
</feature>
<dbReference type="InterPro" id="IPR001199">
    <property type="entry name" value="Cyt_B5-like_heme/steroid-bd"/>
</dbReference>
<evidence type="ECO:0000256" key="2">
    <source>
        <dbReference type="ARBA" id="ARBA00022723"/>
    </source>
</evidence>
<organism evidence="8 9">
    <name type="scientific">Prymnesium parvum</name>
    <name type="common">Toxic golden alga</name>
    <dbReference type="NCBI Taxonomy" id="97485"/>
    <lineage>
        <taxon>Eukaryota</taxon>
        <taxon>Haptista</taxon>
        <taxon>Haptophyta</taxon>
        <taxon>Prymnesiophyceae</taxon>
        <taxon>Prymnesiales</taxon>
        <taxon>Prymnesiaceae</taxon>
        <taxon>Prymnesium</taxon>
    </lineage>
</organism>
<comment type="caution">
    <text evidence="8">The sequence shown here is derived from an EMBL/GenBank/DDBJ whole genome shotgun (WGS) entry which is preliminary data.</text>
</comment>